<gene>
    <name evidence="2" type="ORF">HETSPECPRED_005853</name>
</gene>
<dbReference type="Proteomes" id="UP000664521">
    <property type="component" value="Unassembled WGS sequence"/>
</dbReference>
<evidence type="ECO:0000313" key="2">
    <source>
        <dbReference type="EMBL" id="CAF9925498.1"/>
    </source>
</evidence>
<feature type="compositionally biased region" description="Basic and acidic residues" evidence="1">
    <location>
        <begin position="145"/>
        <end position="161"/>
    </location>
</feature>
<organism evidence="2 3">
    <name type="scientific">Heterodermia speciosa</name>
    <dbReference type="NCBI Taxonomy" id="116794"/>
    <lineage>
        <taxon>Eukaryota</taxon>
        <taxon>Fungi</taxon>
        <taxon>Dikarya</taxon>
        <taxon>Ascomycota</taxon>
        <taxon>Pezizomycotina</taxon>
        <taxon>Lecanoromycetes</taxon>
        <taxon>OSLEUM clade</taxon>
        <taxon>Lecanoromycetidae</taxon>
        <taxon>Caliciales</taxon>
        <taxon>Physciaceae</taxon>
        <taxon>Heterodermia</taxon>
    </lineage>
</organism>
<accession>A0A8H3FPG6</accession>
<keyword evidence="3" id="KW-1185">Reference proteome</keyword>
<name>A0A8H3FPG6_9LECA</name>
<evidence type="ECO:0000256" key="1">
    <source>
        <dbReference type="SAM" id="MobiDB-lite"/>
    </source>
</evidence>
<sequence length="305" mass="34347">MFRDVDIALDYERISSPNLKALNRTRSSDSLVAASDTSELSSWSETGSFFVVDPLSSPRSSVSEESLEGDYEWAASEEHSRHLEKTMSASAYYTEEPLSNPLEAYSQNTAVFSANGNPFGCQGLHPGIPYLTPPADGYEDDNTEATHREDLCSRRRGRDSLDPDQDSIIDATEVFTNDPCNHQEHKGFKLPFFSRKKPSAPKPIKPSSKLSLGIRLPSVPCVSKFLSKRADAAREFRNKSIRESKTEKNCRRNLDWRESDEFFFDEQEERKKEFVRLSNASTATLVLESVEDMQTLNDALPVSKL</sequence>
<protein>
    <submittedName>
        <fullName evidence="2">Uncharacterized protein</fullName>
    </submittedName>
</protein>
<proteinExistence type="predicted"/>
<dbReference type="AlphaFoldDB" id="A0A8H3FPG6"/>
<reference evidence="2" key="1">
    <citation type="submission" date="2021-03" db="EMBL/GenBank/DDBJ databases">
        <authorList>
            <person name="Tagirdzhanova G."/>
        </authorList>
    </citation>
    <scope>NUCLEOTIDE SEQUENCE</scope>
</reference>
<dbReference type="EMBL" id="CAJPDS010000038">
    <property type="protein sequence ID" value="CAF9925498.1"/>
    <property type="molecule type" value="Genomic_DNA"/>
</dbReference>
<feature type="region of interest" description="Disordered" evidence="1">
    <location>
        <begin position="145"/>
        <end position="165"/>
    </location>
</feature>
<comment type="caution">
    <text evidence="2">The sequence shown here is derived from an EMBL/GenBank/DDBJ whole genome shotgun (WGS) entry which is preliminary data.</text>
</comment>
<evidence type="ECO:0000313" key="3">
    <source>
        <dbReference type="Proteomes" id="UP000664521"/>
    </source>
</evidence>